<feature type="transmembrane region" description="Helical" evidence="1">
    <location>
        <begin position="64"/>
        <end position="82"/>
    </location>
</feature>
<keyword evidence="1" id="KW-0812">Transmembrane</keyword>
<keyword evidence="1" id="KW-0472">Membrane</keyword>
<feature type="transmembrane region" description="Helical" evidence="1">
    <location>
        <begin position="89"/>
        <end position="118"/>
    </location>
</feature>
<evidence type="ECO:0000256" key="1">
    <source>
        <dbReference type="SAM" id="Phobius"/>
    </source>
</evidence>
<evidence type="ECO:0000313" key="2">
    <source>
        <dbReference type="EMBL" id="SQB58053.1"/>
    </source>
</evidence>
<feature type="transmembrane region" description="Helical" evidence="1">
    <location>
        <begin position="42"/>
        <end position="58"/>
    </location>
</feature>
<dbReference type="EMBL" id="UAWG01000001">
    <property type="protein sequence ID" value="SQB58053.1"/>
    <property type="molecule type" value="Genomic_DNA"/>
</dbReference>
<dbReference type="Proteomes" id="UP000249986">
    <property type="component" value="Unassembled WGS sequence"/>
</dbReference>
<feature type="transmembrane region" description="Helical" evidence="1">
    <location>
        <begin position="6"/>
        <end position="22"/>
    </location>
</feature>
<dbReference type="AlphaFoldDB" id="A0A2X2Y5A2"/>
<gene>
    <name evidence="2" type="ORF">NCTC10719_00650</name>
</gene>
<evidence type="ECO:0000313" key="3">
    <source>
        <dbReference type="Proteomes" id="UP000249986"/>
    </source>
</evidence>
<name>A0A2X2Y5A2_CLOPF</name>
<reference evidence="2 3" key="1">
    <citation type="submission" date="2018-06" db="EMBL/GenBank/DDBJ databases">
        <authorList>
            <consortium name="Pathogen Informatics"/>
            <person name="Doyle S."/>
        </authorList>
    </citation>
    <scope>NUCLEOTIDE SEQUENCE [LARGE SCALE GENOMIC DNA]</scope>
    <source>
        <strain evidence="2 3">NCTC10719</strain>
    </source>
</reference>
<organism evidence="2 3">
    <name type="scientific">Clostridium perfringens</name>
    <dbReference type="NCBI Taxonomy" id="1502"/>
    <lineage>
        <taxon>Bacteria</taxon>
        <taxon>Bacillati</taxon>
        <taxon>Bacillota</taxon>
        <taxon>Clostridia</taxon>
        <taxon>Eubacteriales</taxon>
        <taxon>Clostridiaceae</taxon>
        <taxon>Clostridium</taxon>
    </lineage>
</organism>
<sequence length="119" mass="14484">MIYNQIINFFLIMIMISTFFIFEKFECTVEYFNEKKKTSFSLKQISILLMLISLIYSLRKGSYIFVYIFGLEMLFKLVILFVKKRWEEFIYALMKTIIYILLLFLCNEIIFIFINIVLN</sequence>
<accession>A0A2X2Y5A2</accession>
<proteinExistence type="predicted"/>
<keyword evidence="1" id="KW-1133">Transmembrane helix</keyword>
<protein>
    <submittedName>
        <fullName evidence="2">Uncharacterized protein</fullName>
    </submittedName>
</protein>